<keyword evidence="3" id="KW-1185">Reference proteome</keyword>
<accession>A0A1Y2BPB3</accession>
<evidence type="ECO:0000256" key="1">
    <source>
        <dbReference type="SAM" id="Coils"/>
    </source>
</evidence>
<feature type="coiled-coil region" evidence="1">
    <location>
        <begin position="144"/>
        <end position="202"/>
    </location>
</feature>
<keyword evidence="1" id="KW-0175">Coiled coil</keyword>
<organism evidence="2 3">
    <name type="scientific">Neocallimastix californiae</name>
    <dbReference type="NCBI Taxonomy" id="1754190"/>
    <lineage>
        <taxon>Eukaryota</taxon>
        <taxon>Fungi</taxon>
        <taxon>Fungi incertae sedis</taxon>
        <taxon>Chytridiomycota</taxon>
        <taxon>Chytridiomycota incertae sedis</taxon>
        <taxon>Neocallimastigomycetes</taxon>
        <taxon>Neocallimastigales</taxon>
        <taxon>Neocallimastigaceae</taxon>
        <taxon>Neocallimastix</taxon>
    </lineage>
</organism>
<protein>
    <submittedName>
        <fullName evidence="2">Uncharacterized protein</fullName>
    </submittedName>
</protein>
<evidence type="ECO:0000313" key="3">
    <source>
        <dbReference type="Proteomes" id="UP000193920"/>
    </source>
</evidence>
<dbReference type="Proteomes" id="UP000193920">
    <property type="component" value="Unassembled WGS sequence"/>
</dbReference>
<gene>
    <name evidence="2" type="ORF">LY90DRAFT_511491</name>
</gene>
<evidence type="ECO:0000313" key="2">
    <source>
        <dbReference type="EMBL" id="ORY36594.1"/>
    </source>
</evidence>
<proteinExistence type="predicted"/>
<comment type="caution">
    <text evidence="2">The sequence shown here is derived from an EMBL/GenBank/DDBJ whole genome shotgun (WGS) entry which is preliminary data.</text>
</comment>
<name>A0A1Y2BPB3_9FUNG</name>
<dbReference type="EMBL" id="MCOG01000147">
    <property type="protein sequence ID" value="ORY36594.1"/>
    <property type="molecule type" value="Genomic_DNA"/>
</dbReference>
<reference evidence="2 3" key="1">
    <citation type="submission" date="2016-08" db="EMBL/GenBank/DDBJ databases">
        <title>A Parts List for Fungal Cellulosomes Revealed by Comparative Genomics.</title>
        <authorList>
            <consortium name="DOE Joint Genome Institute"/>
            <person name="Haitjema C.H."/>
            <person name="Gilmore S.P."/>
            <person name="Henske J.K."/>
            <person name="Solomon K.V."/>
            <person name="De Groot R."/>
            <person name="Kuo A."/>
            <person name="Mondo S.J."/>
            <person name="Salamov A.A."/>
            <person name="Labutti K."/>
            <person name="Zhao Z."/>
            <person name="Chiniquy J."/>
            <person name="Barry K."/>
            <person name="Brewer H.M."/>
            <person name="Purvine S.O."/>
            <person name="Wright A.T."/>
            <person name="Boxma B."/>
            <person name="Van Alen T."/>
            <person name="Hackstein J.H."/>
            <person name="Baker S.E."/>
            <person name="Grigoriev I.V."/>
            <person name="O'Malley M.A."/>
        </authorList>
    </citation>
    <scope>NUCLEOTIDE SEQUENCE [LARGE SCALE GENOMIC DNA]</scope>
    <source>
        <strain evidence="2 3">G1</strain>
    </source>
</reference>
<dbReference type="AlphaFoldDB" id="A0A1Y2BPB3"/>
<sequence>MLSIEEPISKEIIPYEELISLNYKTDNVLEYSKEMTKQYKVDLKLIDEKFIYISAINDIKELIYQKYLEYDDFLNFDFSLFKHYTTINCIYEAIMYSLREDKYSIKVQSNTYLVLNVQIIKDIPKTTTMEFSLDRIYHTSSTENQEFGNEINDLKQKNGILRKNNEKKVIKYNELKKLKETYDNLISENKKLKNEKNETEKKLRK</sequence>